<dbReference type="AlphaFoldDB" id="A0A4U5MJZ3"/>
<dbReference type="Proteomes" id="UP000298663">
    <property type="component" value="Unassembled WGS sequence"/>
</dbReference>
<dbReference type="EMBL" id="AZBU02000007">
    <property type="protein sequence ID" value="TKR69707.1"/>
    <property type="molecule type" value="Genomic_DNA"/>
</dbReference>
<evidence type="ECO:0000313" key="1">
    <source>
        <dbReference type="EMBL" id="TKR69707.1"/>
    </source>
</evidence>
<sequence>MLPKYTPEGTSNGVNNIKTDGRIHVLVLIMCQRINLILLKHSLAAFHLYRHLRPSSASISPKTASKSSTILVDNFKMA</sequence>
<comment type="caution">
    <text evidence="1">The sequence shown here is derived from an EMBL/GenBank/DDBJ whole genome shotgun (WGS) entry which is preliminary data.</text>
</comment>
<keyword evidence="2" id="KW-1185">Reference proteome</keyword>
<accession>A0A4U5MJZ3</accession>
<reference evidence="1 2" key="2">
    <citation type="journal article" date="2019" name="G3 (Bethesda)">
        <title>Hybrid Assembly of the Genome of the Entomopathogenic Nematode Steinernema carpocapsae Identifies the X-Chromosome.</title>
        <authorList>
            <person name="Serra L."/>
            <person name="Macchietto M."/>
            <person name="Macias-Munoz A."/>
            <person name="McGill C.J."/>
            <person name="Rodriguez I.M."/>
            <person name="Rodriguez B."/>
            <person name="Murad R."/>
            <person name="Mortazavi A."/>
        </authorList>
    </citation>
    <scope>NUCLEOTIDE SEQUENCE [LARGE SCALE GENOMIC DNA]</scope>
    <source>
        <strain evidence="1 2">ALL</strain>
    </source>
</reference>
<name>A0A4U5MJZ3_STECR</name>
<organism evidence="1 2">
    <name type="scientific">Steinernema carpocapsae</name>
    <name type="common">Entomopathogenic nematode</name>
    <dbReference type="NCBI Taxonomy" id="34508"/>
    <lineage>
        <taxon>Eukaryota</taxon>
        <taxon>Metazoa</taxon>
        <taxon>Ecdysozoa</taxon>
        <taxon>Nematoda</taxon>
        <taxon>Chromadorea</taxon>
        <taxon>Rhabditida</taxon>
        <taxon>Tylenchina</taxon>
        <taxon>Panagrolaimomorpha</taxon>
        <taxon>Strongyloidoidea</taxon>
        <taxon>Steinernematidae</taxon>
        <taxon>Steinernema</taxon>
    </lineage>
</organism>
<proteinExistence type="predicted"/>
<protein>
    <submittedName>
        <fullName evidence="1">Uncharacterized protein</fullName>
    </submittedName>
</protein>
<evidence type="ECO:0000313" key="2">
    <source>
        <dbReference type="Proteomes" id="UP000298663"/>
    </source>
</evidence>
<gene>
    <name evidence="1" type="ORF">L596_021827</name>
</gene>
<reference evidence="1 2" key="1">
    <citation type="journal article" date="2015" name="Genome Biol.">
        <title>Comparative genomics of Steinernema reveals deeply conserved gene regulatory networks.</title>
        <authorList>
            <person name="Dillman A.R."/>
            <person name="Macchietto M."/>
            <person name="Porter C.F."/>
            <person name="Rogers A."/>
            <person name="Williams B."/>
            <person name="Antoshechkin I."/>
            <person name="Lee M.M."/>
            <person name="Goodwin Z."/>
            <person name="Lu X."/>
            <person name="Lewis E.E."/>
            <person name="Goodrich-Blair H."/>
            <person name="Stock S.P."/>
            <person name="Adams B.J."/>
            <person name="Sternberg P.W."/>
            <person name="Mortazavi A."/>
        </authorList>
    </citation>
    <scope>NUCLEOTIDE SEQUENCE [LARGE SCALE GENOMIC DNA]</scope>
    <source>
        <strain evidence="1 2">ALL</strain>
    </source>
</reference>